<gene>
    <name evidence="1" type="ORF">dnm_005880</name>
</gene>
<dbReference type="KEGG" id="dmm:dnm_005880"/>
<evidence type="ECO:0000313" key="2">
    <source>
        <dbReference type="Proteomes" id="UP000663722"/>
    </source>
</evidence>
<proteinExistence type="predicted"/>
<dbReference type="EMBL" id="CP061800">
    <property type="protein sequence ID" value="QTA84589.1"/>
    <property type="molecule type" value="Genomic_DNA"/>
</dbReference>
<keyword evidence="2" id="KW-1185">Reference proteome</keyword>
<reference evidence="1" key="1">
    <citation type="journal article" date="2021" name="Microb. Physiol.">
        <title>Proteogenomic Insights into the Physiology of Marine, Sulfate-Reducing, Filamentous Desulfonema limicola and Desulfonema magnum.</title>
        <authorList>
            <person name="Schnaars V."/>
            <person name="Wohlbrand L."/>
            <person name="Scheve S."/>
            <person name="Hinrichs C."/>
            <person name="Reinhardt R."/>
            <person name="Rabus R."/>
        </authorList>
    </citation>
    <scope>NUCLEOTIDE SEQUENCE</scope>
    <source>
        <strain evidence="1">4be13</strain>
    </source>
</reference>
<accession>A0A975BF56</accession>
<protein>
    <submittedName>
        <fullName evidence="1">Uncharacterized protein</fullName>
    </submittedName>
</protein>
<sequence length="91" mass="10110">MKGGTHPFFCHEGTKTQSFTKFLCVFMANFFGCVKGGTHLFFCHEGTKAQSFTKSLCGSFLSLWLTRSGAYHLNAYEKAGFFAPGHENIGR</sequence>
<organism evidence="1 2">
    <name type="scientific">Desulfonema magnum</name>
    <dbReference type="NCBI Taxonomy" id="45655"/>
    <lineage>
        <taxon>Bacteria</taxon>
        <taxon>Pseudomonadati</taxon>
        <taxon>Thermodesulfobacteriota</taxon>
        <taxon>Desulfobacteria</taxon>
        <taxon>Desulfobacterales</taxon>
        <taxon>Desulfococcaceae</taxon>
        <taxon>Desulfonema</taxon>
    </lineage>
</organism>
<name>A0A975BF56_9BACT</name>
<dbReference type="AlphaFoldDB" id="A0A975BF56"/>
<evidence type="ECO:0000313" key="1">
    <source>
        <dbReference type="EMBL" id="QTA84589.1"/>
    </source>
</evidence>
<dbReference type="Proteomes" id="UP000663722">
    <property type="component" value="Chromosome"/>
</dbReference>